<reference evidence="2" key="1">
    <citation type="journal article" date="2019" name="Nat. Commun.">
        <title>The genome of broomcorn millet.</title>
        <authorList>
            <person name="Zou C."/>
            <person name="Miki D."/>
            <person name="Li D."/>
            <person name="Tang Q."/>
            <person name="Xiao L."/>
            <person name="Rajput S."/>
            <person name="Deng P."/>
            <person name="Jia W."/>
            <person name="Huang R."/>
            <person name="Zhang M."/>
            <person name="Sun Y."/>
            <person name="Hu J."/>
            <person name="Fu X."/>
            <person name="Schnable P.S."/>
            <person name="Li F."/>
            <person name="Zhang H."/>
            <person name="Feng B."/>
            <person name="Zhu X."/>
            <person name="Liu R."/>
            <person name="Schnable J.C."/>
            <person name="Zhu J.-K."/>
            <person name="Zhang H."/>
        </authorList>
    </citation>
    <scope>NUCLEOTIDE SEQUENCE [LARGE SCALE GENOMIC DNA]</scope>
</reference>
<proteinExistence type="predicted"/>
<keyword evidence="2" id="KW-1185">Reference proteome</keyword>
<dbReference type="EMBL" id="PQIB02000012">
    <property type="protein sequence ID" value="RLM79314.1"/>
    <property type="molecule type" value="Genomic_DNA"/>
</dbReference>
<comment type="caution">
    <text evidence="1">The sequence shown here is derived from an EMBL/GenBank/DDBJ whole genome shotgun (WGS) entry which is preliminary data.</text>
</comment>
<evidence type="ECO:0000313" key="2">
    <source>
        <dbReference type="Proteomes" id="UP000275267"/>
    </source>
</evidence>
<protein>
    <submittedName>
        <fullName evidence="1">Uncharacterized protein</fullName>
    </submittedName>
</protein>
<organism evidence="1 2">
    <name type="scientific">Panicum miliaceum</name>
    <name type="common">Proso millet</name>
    <name type="synonym">Broomcorn millet</name>
    <dbReference type="NCBI Taxonomy" id="4540"/>
    <lineage>
        <taxon>Eukaryota</taxon>
        <taxon>Viridiplantae</taxon>
        <taxon>Streptophyta</taxon>
        <taxon>Embryophyta</taxon>
        <taxon>Tracheophyta</taxon>
        <taxon>Spermatophyta</taxon>
        <taxon>Magnoliopsida</taxon>
        <taxon>Liliopsida</taxon>
        <taxon>Poales</taxon>
        <taxon>Poaceae</taxon>
        <taxon>PACMAD clade</taxon>
        <taxon>Panicoideae</taxon>
        <taxon>Panicodae</taxon>
        <taxon>Paniceae</taxon>
        <taxon>Panicinae</taxon>
        <taxon>Panicum</taxon>
        <taxon>Panicum sect. Panicum</taxon>
    </lineage>
</organism>
<name>A0A3L6QFA9_PANMI</name>
<dbReference type="STRING" id="4540.A0A3L6QFA9"/>
<sequence length="142" mass="15796">MRLKLWERRLYTNRATGPGDDNHRLWTLHAFAHPHTFDMLTVDPALRADLLRFAASCSSPPRQVRRHRQGHRLPWVHGQQDQARLLLGPALRVLAKNYLGVGSEGCEEADADPDLVTSLMAEAEGLLAATRVCVTPADIAEA</sequence>
<accession>A0A3L6QFA9</accession>
<dbReference type="Proteomes" id="UP000275267">
    <property type="component" value="Unassembled WGS sequence"/>
</dbReference>
<gene>
    <name evidence="1" type="ORF">C2845_PM12G21050</name>
</gene>
<evidence type="ECO:0000313" key="1">
    <source>
        <dbReference type="EMBL" id="RLM79314.1"/>
    </source>
</evidence>
<dbReference type="AlphaFoldDB" id="A0A3L6QFA9"/>